<dbReference type="InterPro" id="IPR036615">
    <property type="entry name" value="Mur_ligase_C_dom_sf"/>
</dbReference>
<dbReference type="EMBL" id="DYVE01000079">
    <property type="protein sequence ID" value="HJG27612.1"/>
    <property type="molecule type" value="Genomic_DNA"/>
</dbReference>
<comment type="cofactor">
    <cofactor evidence="8">
        <name>Mg(2+)</name>
        <dbReference type="ChEBI" id="CHEBI:18420"/>
    </cofactor>
</comment>
<dbReference type="SUPFAM" id="SSF53244">
    <property type="entry name" value="MurD-like peptide ligases, peptide-binding domain"/>
    <property type="match status" value="1"/>
</dbReference>
<dbReference type="Pfam" id="PF08245">
    <property type="entry name" value="Mur_ligase_M"/>
    <property type="match status" value="1"/>
</dbReference>
<evidence type="ECO:0000259" key="11">
    <source>
        <dbReference type="Pfam" id="PF02875"/>
    </source>
</evidence>
<gene>
    <name evidence="8" type="primary">murE</name>
    <name evidence="13" type="ORF">K8V20_03070</name>
</gene>
<dbReference type="GO" id="GO:0008360">
    <property type="term" value="P:regulation of cell shape"/>
    <property type="evidence" value="ECO:0007669"/>
    <property type="project" value="UniProtKB-KW"/>
</dbReference>
<dbReference type="InterPro" id="IPR004101">
    <property type="entry name" value="Mur_ligase_C"/>
</dbReference>
<reference evidence="13" key="2">
    <citation type="submission" date="2021-09" db="EMBL/GenBank/DDBJ databases">
        <authorList>
            <person name="Gilroy R."/>
        </authorList>
    </citation>
    <scope>NUCLEOTIDE SEQUENCE</scope>
    <source>
        <strain evidence="13">ChiBcec21-2208</strain>
    </source>
</reference>
<evidence type="ECO:0000256" key="7">
    <source>
        <dbReference type="ARBA" id="ARBA00023316"/>
    </source>
</evidence>
<keyword evidence="8" id="KW-0963">Cytoplasm</keyword>
<dbReference type="Pfam" id="PF01225">
    <property type="entry name" value="Mur_ligase"/>
    <property type="match status" value="1"/>
</dbReference>
<comment type="caution">
    <text evidence="8">Lacks conserved residue(s) required for the propagation of feature annotation.</text>
</comment>
<evidence type="ECO:0000256" key="3">
    <source>
        <dbReference type="ARBA" id="ARBA00022618"/>
    </source>
</evidence>
<proteinExistence type="inferred from homology"/>
<dbReference type="GO" id="GO:0005737">
    <property type="term" value="C:cytoplasm"/>
    <property type="evidence" value="ECO:0007669"/>
    <property type="project" value="UniProtKB-SubCell"/>
</dbReference>
<keyword evidence="6 8" id="KW-0131">Cell cycle</keyword>
<evidence type="ECO:0000259" key="10">
    <source>
        <dbReference type="Pfam" id="PF01225"/>
    </source>
</evidence>
<dbReference type="PANTHER" id="PTHR23135">
    <property type="entry name" value="MUR LIGASE FAMILY MEMBER"/>
    <property type="match status" value="1"/>
</dbReference>
<comment type="function">
    <text evidence="8">Catalyzes the addition of an amino acid to the nucleotide precursor UDP-N-acetylmuramoyl-L-alanyl-D-glutamate (UMAG) in the biosynthesis of bacterial cell-wall peptidoglycan.</text>
</comment>
<evidence type="ECO:0000256" key="1">
    <source>
        <dbReference type="ARBA" id="ARBA00004752"/>
    </source>
</evidence>
<keyword evidence="8 13" id="KW-0436">Ligase</keyword>
<dbReference type="InterPro" id="IPR035911">
    <property type="entry name" value="MurE/MurF_N"/>
</dbReference>
<dbReference type="GO" id="GO:0016881">
    <property type="term" value="F:acid-amino acid ligase activity"/>
    <property type="evidence" value="ECO:0007669"/>
    <property type="project" value="UniProtKB-UniRule"/>
</dbReference>
<dbReference type="InterPro" id="IPR036565">
    <property type="entry name" value="Mur-like_cat_sf"/>
</dbReference>
<dbReference type="Gene3D" id="3.90.190.20">
    <property type="entry name" value="Mur ligase, C-terminal domain"/>
    <property type="match status" value="1"/>
</dbReference>
<dbReference type="GO" id="GO:0000287">
    <property type="term" value="F:magnesium ion binding"/>
    <property type="evidence" value="ECO:0007669"/>
    <property type="project" value="UniProtKB-UniRule"/>
</dbReference>
<comment type="caution">
    <text evidence="13">The sequence shown here is derived from an EMBL/GenBank/DDBJ whole genome shotgun (WGS) entry which is preliminary data.</text>
</comment>
<feature type="binding site" evidence="8">
    <location>
        <begin position="111"/>
        <end position="117"/>
    </location>
    <ligand>
        <name>ATP</name>
        <dbReference type="ChEBI" id="CHEBI:30616"/>
    </ligand>
</feature>
<dbReference type="PANTHER" id="PTHR23135:SF4">
    <property type="entry name" value="UDP-N-ACETYLMURAMOYL-L-ALANYL-D-GLUTAMATE--2,6-DIAMINOPIMELATE LIGASE MURE HOMOLOG, CHLOROPLASTIC"/>
    <property type="match status" value="1"/>
</dbReference>
<dbReference type="Gene3D" id="3.40.1190.10">
    <property type="entry name" value="Mur-like, catalytic domain"/>
    <property type="match status" value="1"/>
</dbReference>
<evidence type="ECO:0000259" key="12">
    <source>
        <dbReference type="Pfam" id="PF08245"/>
    </source>
</evidence>
<dbReference type="InterPro" id="IPR013221">
    <property type="entry name" value="Mur_ligase_cen"/>
</dbReference>
<reference evidence="13" key="1">
    <citation type="journal article" date="2021" name="PeerJ">
        <title>Extensive microbial diversity within the chicken gut microbiome revealed by metagenomics and culture.</title>
        <authorList>
            <person name="Gilroy R."/>
            <person name="Ravi A."/>
            <person name="Getino M."/>
            <person name="Pursley I."/>
            <person name="Horton D.L."/>
            <person name="Alikhan N.F."/>
            <person name="Baker D."/>
            <person name="Gharbi K."/>
            <person name="Hall N."/>
            <person name="Watson M."/>
            <person name="Adriaenssens E.M."/>
            <person name="Foster-Nyarko E."/>
            <person name="Jarju S."/>
            <person name="Secka A."/>
            <person name="Antonio M."/>
            <person name="Oren A."/>
            <person name="Chaudhuri R.R."/>
            <person name="La Ragione R."/>
            <person name="Hildebrand F."/>
            <person name="Pallen M.J."/>
        </authorList>
    </citation>
    <scope>NUCLEOTIDE SEQUENCE</scope>
    <source>
        <strain evidence="13">ChiBcec21-2208</strain>
    </source>
</reference>
<dbReference type="Gene3D" id="3.40.1390.10">
    <property type="entry name" value="MurE/MurF, N-terminal domain"/>
    <property type="match status" value="1"/>
</dbReference>
<keyword evidence="7 8" id="KW-0961">Cell wall biogenesis/degradation</keyword>
<evidence type="ECO:0000256" key="6">
    <source>
        <dbReference type="ARBA" id="ARBA00023306"/>
    </source>
</evidence>
<feature type="binding site" evidence="8">
    <location>
        <position position="30"/>
    </location>
    <ligand>
        <name>UDP-N-acetyl-alpha-D-muramoyl-L-alanyl-D-glutamate</name>
        <dbReference type="ChEBI" id="CHEBI:83900"/>
    </ligand>
</feature>
<dbReference type="NCBIfam" id="NF001126">
    <property type="entry name" value="PRK00139.1-4"/>
    <property type="match status" value="1"/>
</dbReference>
<feature type="binding site" evidence="8">
    <location>
        <position position="180"/>
    </location>
    <ligand>
        <name>UDP-N-acetyl-alpha-D-muramoyl-L-alanyl-D-glutamate</name>
        <dbReference type="ChEBI" id="CHEBI:83900"/>
    </ligand>
</feature>
<evidence type="ECO:0000256" key="9">
    <source>
        <dbReference type="RuleBase" id="RU004135"/>
    </source>
</evidence>
<keyword evidence="3 8" id="KW-0132">Cell division</keyword>
<evidence type="ECO:0000256" key="5">
    <source>
        <dbReference type="ARBA" id="ARBA00022984"/>
    </source>
</evidence>
<feature type="domain" description="Mur ligase C-terminal" evidence="11">
    <location>
        <begin position="335"/>
        <end position="464"/>
    </location>
</feature>
<sequence>MNLCELLQATDGVVLQGDARTEIRDLCYDSRAVTPGALFVCLPGLHTDGHNYALQAAAAGAAGIVCERLPDGLPQDLPVVQVTHSRRALAQLAIQLYGAPARQMTMIGITGTKGKTTTAHLIAAVLEAAGRKVGLIGTNGVSWPGYRHPLQHTTPESCDLQRLLRQMVDAGCDACVMEVSSLGLRMDRVTGIEYDVGVFTNLSPDHIGPGEHASFAEYRAWKSVLFRRCRVGVVNADDPQTEAILTQHSCRVVTYGMDHPADWRAGADFCLQQQPGFLGVDFSAAGPDGIFRPYRIAMPGRFSICNALAALAVAGVLDLPADAVRQGLAQATVEGRVQPVPLDAPFTVVIDYAHNEAAAENLLTTLRAYRPKRLVVVFGCGGGRSRVRRFGMGEVCARLADLCILTEDNSRGEPLRDILADIRTGMRRGNPDTAFVEIPDRRKALYYALDHAQPGDMIAVIGKGHETTLQRGGETLPFCEREILQTYMKQKKA</sequence>
<evidence type="ECO:0000313" key="14">
    <source>
        <dbReference type="Proteomes" id="UP000782880"/>
    </source>
</evidence>
<dbReference type="SUPFAM" id="SSF53623">
    <property type="entry name" value="MurD-like peptide ligases, catalytic domain"/>
    <property type="match status" value="1"/>
</dbReference>
<keyword evidence="8" id="KW-0460">Magnesium</keyword>
<name>A0A921LNB8_9FIRM</name>
<dbReference type="AlphaFoldDB" id="A0A921LNB8"/>
<comment type="similarity">
    <text evidence="2 8">Belongs to the MurCDEF family. MurE subfamily.</text>
</comment>
<feature type="domain" description="Mur ligase N-terminal catalytic" evidence="10">
    <location>
        <begin position="23"/>
        <end position="95"/>
    </location>
</feature>
<dbReference type="Pfam" id="PF02875">
    <property type="entry name" value="Mur_ligase_C"/>
    <property type="match status" value="1"/>
</dbReference>
<keyword evidence="5 8" id="KW-0573">Peptidoglycan synthesis</keyword>
<evidence type="ECO:0000256" key="4">
    <source>
        <dbReference type="ARBA" id="ARBA00022960"/>
    </source>
</evidence>
<comment type="subcellular location">
    <subcellularLocation>
        <location evidence="8 9">Cytoplasm</location>
    </subcellularLocation>
</comment>
<comment type="PTM">
    <text evidence="8">Carboxylation is probably crucial for Mg(2+) binding and, consequently, for the gamma-phosphate positioning of ATP.</text>
</comment>
<feature type="binding site" evidence="8">
    <location>
        <position position="188"/>
    </location>
    <ligand>
        <name>UDP-N-acetyl-alpha-D-muramoyl-L-alanyl-D-glutamate</name>
        <dbReference type="ChEBI" id="CHEBI:83900"/>
    </ligand>
</feature>
<dbReference type="InterPro" id="IPR005761">
    <property type="entry name" value="UDP-N-AcMur-Glu-dNH2Pim_ligase"/>
</dbReference>
<feature type="domain" description="Mur ligase central" evidence="12">
    <location>
        <begin position="109"/>
        <end position="314"/>
    </location>
</feature>
<dbReference type="GO" id="GO:0071555">
    <property type="term" value="P:cell wall organization"/>
    <property type="evidence" value="ECO:0007669"/>
    <property type="project" value="UniProtKB-KW"/>
</dbReference>
<feature type="binding site" evidence="8">
    <location>
        <begin position="153"/>
        <end position="154"/>
    </location>
    <ligand>
        <name>UDP-N-acetyl-alpha-D-muramoyl-L-alanyl-D-glutamate</name>
        <dbReference type="ChEBI" id="CHEBI:83900"/>
    </ligand>
</feature>
<comment type="pathway">
    <text evidence="1 8 9">Cell wall biogenesis; peptidoglycan biosynthesis.</text>
</comment>
<keyword evidence="8" id="KW-0547">Nucleotide-binding</keyword>
<dbReference type="GO" id="GO:0051301">
    <property type="term" value="P:cell division"/>
    <property type="evidence" value="ECO:0007669"/>
    <property type="project" value="UniProtKB-KW"/>
</dbReference>
<organism evidence="13 14">
    <name type="scientific">Subdoligranulum variabile</name>
    <dbReference type="NCBI Taxonomy" id="214851"/>
    <lineage>
        <taxon>Bacteria</taxon>
        <taxon>Bacillati</taxon>
        <taxon>Bacillota</taxon>
        <taxon>Clostridia</taxon>
        <taxon>Eubacteriales</taxon>
        <taxon>Oscillospiraceae</taxon>
        <taxon>Subdoligranulum</taxon>
    </lineage>
</organism>
<keyword evidence="4 8" id="KW-0133">Cell shape</keyword>
<evidence type="ECO:0000256" key="2">
    <source>
        <dbReference type="ARBA" id="ARBA00005898"/>
    </source>
</evidence>
<dbReference type="SUPFAM" id="SSF63418">
    <property type="entry name" value="MurE/MurF N-terminal domain"/>
    <property type="match status" value="1"/>
</dbReference>
<feature type="modified residue" description="N6-carboxylysine" evidence="8">
    <location>
        <position position="222"/>
    </location>
</feature>
<dbReference type="Proteomes" id="UP000782880">
    <property type="component" value="Unassembled WGS sequence"/>
</dbReference>
<evidence type="ECO:0000256" key="8">
    <source>
        <dbReference type="HAMAP-Rule" id="MF_00208"/>
    </source>
</evidence>
<dbReference type="NCBIfam" id="TIGR01085">
    <property type="entry name" value="murE"/>
    <property type="match status" value="1"/>
</dbReference>
<dbReference type="InterPro" id="IPR000713">
    <property type="entry name" value="Mur_ligase_N"/>
</dbReference>
<dbReference type="GO" id="GO:0009252">
    <property type="term" value="P:peptidoglycan biosynthetic process"/>
    <property type="evidence" value="ECO:0007669"/>
    <property type="project" value="UniProtKB-UniRule"/>
</dbReference>
<accession>A0A921LNB8</accession>
<dbReference type="GO" id="GO:0005524">
    <property type="term" value="F:ATP binding"/>
    <property type="evidence" value="ECO:0007669"/>
    <property type="project" value="UniProtKB-UniRule"/>
</dbReference>
<dbReference type="HAMAP" id="MF_00208">
    <property type="entry name" value="MurE"/>
    <property type="match status" value="1"/>
</dbReference>
<protein>
    <recommendedName>
        <fullName evidence="8">UDP-N-acetylmuramyl-tripeptide synthetase</fullName>
        <ecNumber evidence="8">6.3.2.-</ecNumber>
    </recommendedName>
    <alternativeName>
        <fullName evidence="8">UDP-MurNAc-tripeptide synthetase</fullName>
    </alternativeName>
</protein>
<dbReference type="EC" id="6.3.2.-" evidence="8"/>
<evidence type="ECO:0000313" key="13">
    <source>
        <dbReference type="EMBL" id="HJG27612.1"/>
    </source>
</evidence>
<keyword evidence="8" id="KW-0067">ATP-binding</keyword>